<proteinExistence type="predicted"/>
<protein>
    <submittedName>
        <fullName evidence="1">Uncharacterized protein</fullName>
    </submittedName>
</protein>
<organism evidence="1">
    <name type="scientific">marine sediment metagenome</name>
    <dbReference type="NCBI Taxonomy" id="412755"/>
    <lineage>
        <taxon>unclassified sequences</taxon>
        <taxon>metagenomes</taxon>
        <taxon>ecological metagenomes</taxon>
    </lineage>
</organism>
<sequence>FKENEMKARIKSMGGNVDTDMFKYVGQEFRIIDLNTDFGIFSIDMRHGKVMTGWAFHCLIKGCNHIKGDWEIIK</sequence>
<name>A0A0F8Y693_9ZZZZ</name>
<dbReference type="EMBL" id="LAZR01058795">
    <property type="protein sequence ID" value="KKK69145.1"/>
    <property type="molecule type" value="Genomic_DNA"/>
</dbReference>
<evidence type="ECO:0000313" key="1">
    <source>
        <dbReference type="EMBL" id="KKK69145.1"/>
    </source>
</evidence>
<gene>
    <name evidence="1" type="ORF">LCGC14_2936950</name>
</gene>
<comment type="caution">
    <text evidence="1">The sequence shown here is derived from an EMBL/GenBank/DDBJ whole genome shotgun (WGS) entry which is preliminary data.</text>
</comment>
<feature type="non-terminal residue" evidence="1">
    <location>
        <position position="1"/>
    </location>
</feature>
<dbReference type="AlphaFoldDB" id="A0A0F8Y693"/>
<reference evidence="1" key="1">
    <citation type="journal article" date="2015" name="Nature">
        <title>Complex archaea that bridge the gap between prokaryotes and eukaryotes.</title>
        <authorList>
            <person name="Spang A."/>
            <person name="Saw J.H."/>
            <person name="Jorgensen S.L."/>
            <person name="Zaremba-Niedzwiedzka K."/>
            <person name="Martijn J."/>
            <person name="Lind A.E."/>
            <person name="van Eijk R."/>
            <person name="Schleper C."/>
            <person name="Guy L."/>
            <person name="Ettema T.J."/>
        </authorList>
    </citation>
    <scope>NUCLEOTIDE SEQUENCE</scope>
</reference>
<accession>A0A0F8Y693</accession>